<dbReference type="RefSeq" id="WP_322607179.1">
    <property type="nucleotide sequence ID" value="NZ_JARVCO010000002.1"/>
</dbReference>
<feature type="chain" id="PRO_5046944813" description="Lipoprotein" evidence="1">
    <location>
        <begin position="25"/>
        <end position="107"/>
    </location>
</feature>
<dbReference type="Proteomes" id="UP001290861">
    <property type="component" value="Unassembled WGS sequence"/>
</dbReference>
<name>A0ABU5MT96_9BACT</name>
<protein>
    <recommendedName>
        <fullName evidence="4">Lipoprotein</fullName>
    </recommendedName>
</protein>
<evidence type="ECO:0000313" key="3">
    <source>
        <dbReference type="Proteomes" id="UP001290861"/>
    </source>
</evidence>
<keyword evidence="1" id="KW-0732">Signal</keyword>
<evidence type="ECO:0000313" key="2">
    <source>
        <dbReference type="EMBL" id="MDZ8117378.1"/>
    </source>
</evidence>
<evidence type="ECO:0000256" key="1">
    <source>
        <dbReference type="SAM" id="SignalP"/>
    </source>
</evidence>
<comment type="caution">
    <text evidence="2">The sequence shown here is derived from an EMBL/GenBank/DDBJ whole genome shotgun (WGS) entry which is preliminary data.</text>
</comment>
<gene>
    <name evidence="2" type="ORF">P9H32_01960</name>
</gene>
<evidence type="ECO:0008006" key="4">
    <source>
        <dbReference type="Google" id="ProtNLM"/>
    </source>
</evidence>
<reference evidence="2 3" key="1">
    <citation type="journal article" date="2024" name="Appl. Environ. Microbiol.">
        <title>Pontiella agarivorans sp. nov., a novel marine anaerobic bacterium capable of degrading macroalgal polysaccharides and fixing nitrogen.</title>
        <authorList>
            <person name="Liu N."/>
            <person name="Kivenson V."/>
            <person name="Peng X."/>
            <person name="Cui Z."/>
            <person name="Lankiewicz T.S."/>
            <person name="Gosselin K.M."/>
            <person name="English C.J."/>
            <person name="Blair E.M."/>
            <person name="O'Malley M.A."/>
            <person name="Valentine D.L."/>
        </authorList>
    </citation>
    <scope>NUCLEOTIDE SEQUENCE [LARGE SCALE GENOMIC DNA]</scope>
    <source>
        <strain evidence="2 3">NLcol2</strain>
    </source>
</reference>
<proteinExistence type="predicted"/>
<accession>A0ABU5MT96</accession>
<sequence>MIGKILSGSLLLLSLAFSWGCASAPEQPEHRPKLGIAQNSDGVVTFAISTEKDYIYALYYEDPETRAWKLIPGCENIRGTGGQVEVQKTFKSRGPLPSFTVRHTRVN</sequence>
<keyword evidence="3" id="KW-1185">Reference proteome</keyword>
<dbReference type="EMBL" id="JARVCO010000002">
    <property type="protein sequence ID" value="MDZ8117378.1"/>
    <property type="molecule type" value="Genomic_DNA"/>
</dbReference>
<organism evidence="2 3">
    <name type="scientific">Pontiella agarivorans</name>
    <dbReference type="NCBI Taxonomy" id="3038953"/>
    <lineage>
        <taxon>Bacteria</taxon>
        <taxon>Pseudomonadati</taxon>
        <taxon>Kiritimatiellota</taxon>
        <taxon>Kiritimatiellia</taxon>
        <taxon>Kiritimatiellales</taxon>
        <taxon>Pontiellaceae</taxon>
        <taxon>Pontiella</taxon>
    </lineage>
</organism>
<feature type="signal peptide" evidence="1">
    <location>
        <begin position="1"/>
        <end position="24"/>
    </location>
</feature>